<dbReference type="Gene3D" id="3.90.550.10">
    <property type="entry name" value="Spore Coat Polysaccharide Biosynthesis Protein SpsA, Chain A"/>
    <property type="match status" value="1"/>
</dbReference>
<keyword evidence="2 5" id="KW-0328">Glycosyltransferase</keyword>
<feature type="domain" description="Glycosyltransferase 2-like" evidence="4">
    <location>
        <begin position="6"/>
        <end position="171"/>
    </location>
</feature>
<dbReference type="SUPFAM" id="SSF53448">
    <property type="entry name" value="Nucleotide-diphospho-sugar transferases"/>
    <property type="match status" value="1"/>
</dbReference>
<comment type="similarity">
    <text evidence="1">Belongs to the glycosyltransferase 2 family.</text>
</comment>
<protein>
    <submittedName>
        <fullName evidence="5">Glycosyltransferase</fullName>
        <ecNumber evidence="5">2.4.-.-</ecNumber>
    </submittedName>
</protein>
<dbReference type="PANTHER" id="PTHR22916:SF51">
    <property type="entry name" value="GLYCOSYLTRANSFERASE EPSH-RELATED"/>
    <property type="match status" value="1"/>
</dbReference>
<keyword evidence="3 5" id="KW-0808">Transferase</keyword>
<dbReference type="RefSeq" id="WP_213126797.1">
    <property type="nucleotide sequence ID" value="NZ_JAGYPG010000004.1"/>
</dbReference>
<evidence type="ECO:0000256" key="1">
    <source>
        <dbReference type="ARBA" id="ARBA00006739"/>
    </source>
</evidence>
<dbReference type="InterPro" id="IPR029044">
    <property type="entry name" value="Nucleotide-diphossugar_trans"/>
</dbReference>
<keyword evidence="6" id="KW-1185">Reference proteome</keyword>
<comment type="caution">
    <text evidence="5">The sequence shown here is derived from an EMBL/GenBank/DDBJ whole genome shotgun (WGS) entry which is preliminary data.</text>
</comment>
<gene>
    <name evidence="5" type="ORF">KHA97_21260</name>
</gene>
<reference evidence="5 6" key="1">
    <citation type="submission" date="2021-05" db="EMBL/GenBank/DDBJ databases">
        <title>Novel Bacillus species.</title>
        <authorList>
            <person name="Liu G."/>
        </authorList>
    </citation>
    <scope>NUCLEOTIDE SEQUENCE [LARGE SCALE GENOMIC DNA]</scope>
    <source>
        <strain evidence="6">FJAT-49780</strain>
    </source>
</reference>
<sequence length="329" mass="38418">MKPEVSIIVPVYNVEDYLEKCIESILSQTLTCFEVILVNDGSTDKSGLVCKEYEKKDNRVKVIQKENGGLSSARNAGMKIARGKYIGFVDSDDYIDPNMYKNLIELCEKTNGDIGICKFGREINGKKVTELQKKIIIEFDNLEAMRELFKGELYRFSVCNKIFKKSCFENILFPDGRIHEDLSTSYKVFSNAKKVVYSSEIGYMYVKREGSILTSKFNEKRLDAFLGWKEIIPFMTQHYPELSKEYFSCFAFGCLDNVYYILNEVMEYKKRNRYLLVIQQIVKTYYKKIISNDLLSLKDKLIITLLNYNVLSLYSFYNTKEMIKKLRIK</sequence>
<evidence type="ECO:0000256" key="2">
    <source>
        <dbReference type="ARBA" id="ARBA00022676"/>
    </source>
</evidence>
<dbReference type="Proteomes" id="UP000681414">
    <property type="component" value="Unassembled WGS sequence"/>
</dbReference>
<evidence type="ECO:0000259" key="4">
    <source>
        <dbReference type="Pfam" id="PF00535"/>
    </source>
</evidence>
<dbReference type="InterPro" id="IPR001173">
    <property type="entry name" value="Glyco_trans_2-like"/>
</dbReference>
<dbReference type="PANTHER" id="PTHR22916">
    <property type="entry name" value="GLYCOSYLTRANSFERASE"/>
    <property type="match status" value="1"/>
</dbReference>
<dbReference type="EC" id="2.4.-.-" evidence="5"/>
<evidence type="ECO:0000313" key="6">
    <source>
        <dbReference type="Proteomes" id="UP000681414"/>
    </source>
</evidence>
<evidence type="ECO:0000256" key="3">
    <source>
        <dbReference type="ARBA" id="ARBA00022679"/>
    </source>
</evidence>
<organism evidence="5 6">
    <name type="scientific">Lederbergia citri</name>
    <dbReference type="NCBI Taxonomy" id="2833580"/>
    <lineage>
        <taxon>Bacteria</taxon>
        <taxon>Bacillati</taxon>
        <taxon>Bacillota</taxon>
        <taxon>Bacilli</taxon>
        <taxon>Bacillales</taxon>
        <taxon>Bacillaceae</taxon>
        <taxon>Lederbergia</taxon>
    </lineage>
</organism>
<dbReference type="GO" id="GO:0016757">
    <property type="term" value="F:glycosyltransferase activity"/>
    <property type="evidence" value="ECO:0007669"/>
    <property type="project" value="UniProtKB-KW"/>
</dbReference>
<accession>A0A942TID0</accession>
<name>A0A942TID0_9BACI</name>
<dbReference type="EMBL" id="JAGYPG010000004">
    <property type="protein sequence ID" value="MBS4197578.1"/>
    <property type="molecule type" value="Genomic_DNA"/>
</dbReference>
<evidence type="ECO:0000313" key="5">
    <source>
        <dbReference type="EMBL" id="MBS4197578.1"/>
    </source>
</evidence>
<proteinExistence type="inferred from homology"/>
<dbReference type="Pfam" id="PF00535">
    <property type="entry name" value="Glycos_transf_2"/>
    <property type="match status" value="1"/>
</dbReference>
<dbReference type="CDD" id="cd00761">
    <property type="entry name" value="Glyco_tranf_GTA_type"/>
    <property type="match status" value="1"/>
</dbReference>
<dbReference type="AlphaFoldDB" id="A0A942TID0"/>